<feature type="chain" id="PRO_5023030048" description="Fibronectin type-III domain-containing protein" evidence="1">
    <location>
        <begin position="26"/>
        <end position="746"/>
    </location>
</feature>
<dbReference type="PROSITE" id="PS50853">
    <property type="entry name" value="FN3"/>
    <property type="match status" value="1"/>
</dbReference>
<accession>A0A5B2VGK8</accession>
<keyword evidence="4" id="KW-1185">Reference proteome</keyword>
<evidence type="ECO:0000313" key="4">
    <source>
        <dbReference type="Proteomes" id="UP000324611"/>
    </source>
</evidence>
<evidence type="ECO:0000256" key="1">
    <source>
        <dbReference type="SAM" id="SignalP"/>
    </source>
</evidence>
<proteinExistence type="predicted"/>
<sequence>MYKRIKHIILLICCGLCCFTTALRAQVNYPVVATVQLNPPYSLYLSDYAAPDVQRMQVTLLMKDLTETNYKCRLRLTIEGFGTTLQSKASFYTPPILLNGGEMLTLSGADLAPYFNPKNLLVQGLDNSEFSKNGGKLPEGIYKFTIEVLDYTRNNVISNAGNAVVSTFLDYPPIINLPIANTKVEALNPQNIIFQWMPRHTGSFNAAFNVVYKFRLVPLIPADRNPNDALRTTRPLLETTTPQTVLVYGPGEPALTPGNNYAVQVQAIELDGKDMFINDGYSEAVPFTYGEKCSVPQNVVAAVASRNSLKLTWMGAPSQQAFSVRYREAGDTPSQWYEEEAFVPQLTISGLKAGEQYEYQVKGQCIWGYGDYTPSQTFTMPDAEMDKGDFVCGSSGGANGISNRDNIPQLHEGDTITAGDFKVVVSKVSGAEGAFTGTGEVLVPFLQFLSLTVSFNNIHVNTDHQLYDGVIEILQDDPGKVSADLKETLTEMLDNISNDLQQTDLASLQKLDAAGLLTEIDKMKDWSELDATTKEDMDKLKDLLEQVRQVQQDNNMQPEEKASLAERLGKDIKAVVDKMKQDLQALGEILKELLGIFRKAVVKLKDDYPDSHMQELTADYDEKKRALDKLIADNNAAVGIGQGSGGDIESVTAVEDWEDSGGISIPQEMKDYAAAADDLEPGVIAQILEKSSDADAKRVTDQLKVNEQSFKDFLNQQKTDKKDESDTVDKVKAALADWIRSVIEKL</sequence>
<evidence type="ECO:0000313" key="3">
    <source>
        <dbReference type="EMBL" id="KAA2238703.1"/>
    </source>
</evidence>
<dbReference type="Proteomes" id="UP000324611">
    <property type="component" value="Unassembled WGS sequence"/>
</dbReference>
<name>A0A5B2VGK8_9BACT</name>
<organism evidence="3 4">
    <name type="scientific">Chitinophaga agrisoli</name>
    <dbReference type="NCBI Taxonomy" id="2607653"/>
    <lineage>
        <taxon>Bacteria</taxon>
        <taxon>Pseudomonadati</taxon>
        <taxon>Bacteroidota</taxon>
        <taxon>Chitinophagia</taxon>
        <taxon>Chitinophagales</taxon>
        <taxon>Chitinophagaceae</taxon>
        <taxon>Chitinophaga</taxon>
    </lineage>
</organism>
<dbReference type="RefSeq" id="WP_149839882.1">
    <property type="nucleotide sequence ID" value="NZ_VUOC01000004.1"/>
</dbReference>
<dbReference type="Pfam" id="PF00041">
    <property type="entry name" value="fn3"/>
    <property type="match status" value="1"/>
</dbReference>
<evidence type="ECO:0000259" key="2">
    <source>
        <dbReference type="PROSITE" id="PS50853"/>
    </source>
</evidence>
<dbReference type="SMART" id="SM00060">
    <property type="entry name" value="FN3"/>
    <property type="match status" value="2"/>
</dbReference>
<reference evidence="3 4" key="1">
    <citation type="submission" date="2019-09" db="EMBL/GenBank/DDBJ databases">
        <title>Chitinophaga ginsengihumi sp. nov., isolated from soil of ginseng rhizosphere.</title>
        <authorList>
            <person name="Lee J."/>
        </authorList>
    </citation>
    <scope>NUCLEOTIDE SEQUENCE [LARGE SCALE GENOMIC DNA]</scope>
    <source>
        <strain evidence="3 4">BN140078</strain>
    </source>
</reference>
<feature type="domain" description="Fibronectin type-III" evidence="2">
    <location>
        <begin position="295"/>
        <end position="383"/>
    </location>
</feature>
<dbReference type="InterPro" id="IPR013783">
    <property type="entry name" value="Ig-like_fold"/>
</dbReference>
<reference evidence="3 4" key="2">
    <citation type="submission" date="2019-09" db="EMBL/GenBank/DDBJ databases">
        <authorList>
            <person name="Jin C."/>
        </authorList>
    </citation>
    <scope>NUCLEOTIDE SEQUENCE [LARGE SCALE GENOMIC DNA]</scope>
    <source>
        <strain evidence="3 4">BN140078</strain>
    </source>
</reference>
<feature type="signal peptide" evidence="1">
    <location>
        <begin position="1"/>
        <end position="25"/>
    </location>
</feature>
<dbReference type="InterPro" id="IPR036116">
    <property type="entry name" value="FN3_sf"/>
</dbReference>
<gene>
    <name evidence="3" type="ORF">F0L74_21020</name>
</gene>
<comment type="caution">
    <text evidence="3">The sequence shown here is derived from an EMBL/GenBank/DDBJ whole genome shotgun (WGS) entry which is preliminary data.</text>
</comment>
<dbReference type="SUPFAM" id="SSF49265">
    <property type="entry name" value="Fibronectin type III"/>
    <property type="match status" value="1"/>
</dbReference>
<dbReference type="EMBL" id="VUOC01000004">
    <property type="protein sequence ID" value="KAA2238703.1"/>
    <property type="molecule type" value="Genomic_DNA"/>
</dbReference>
<keyword evidence="1" id="KW-0732">Signal</keyword>
<dbReference type="Gene3D" id="2.60.40.10">
    <property type="entry name" value="Immunoglobulins"/>
    <property type="match status" value="1"/>
</dbReference>
<dbReference type="InterPro" id="IPR003961">
    <property type="entry name" value="FN3_dom"/>
</dbReference>
<dbReference type="AlphaFoldDB" id="A0A5B2VGK8"/>
<dbReference type="CDD" id="cd00063">
    <property type="entry name" value="FN3"/>
    <property type="match status" value="1"/>
</dbReference>
<protein>
    <recommendedName>
        <fullName evidence="2">Fibronectin type-III domain-containing protein</fullName>
    </recommendedName>
</protein>